<organism evidence="10 11">
    <name type="scientific">Candidatus Shapirobacteria bacterium CG06_land_8_20_14_3_00_40_12</name>
    <dbReference type="NCBI Taxonomy" id="1974881"/>
    <lineage>
        <taxon>Bacteria</taxon>
        <taxon>Candidatus Shapironibacteriota</taxon>
    </lineage>
</organism>
<dbReference type="InterPro" id="IPR016067">
    <property type="entry name" value="S-AdoMet_deCO2ase_core"/>
</dbReference>
<evidence type="ECO:0000313" key="10">
    <source>
        <dbReference type="EMBL" id="PIU73812.1"/>
    </source>
</evidence>
<evidence type="ECO:0000256" key="7">
    <source>
        <dbReference type="ARBA" id="ARBA00023239"/>
    </source>
</evidence>
<keyword evidence="5" id="KW-0620">Polyamine biosynthesis</keyword>
<reference evidence="11" key="1">
    <citation type="submission" date="2017-09" db="EMBL/GenBank/DDBJ databases">
        <title>Depth-based differentiation of microbial function through sediment-hosted aquifers and enrichment of novel symbionts in the deep terrestrial subsurface.</title>
        <authorList>
            <person name="Probst A.J."/>
            <person name="Ladd B."/>
            <person name="Jarett J.K."/>
            <person name="Geller-Mcgrath D.E."/>
            <person name="Sieber C.M.K."/>
            <person name="Emerson J.B."/>
            <person name="Anantharaman K."/>
            <person name="Thomas B.C."/>
            <person name="Malmstrom R."/>
            <person name="Stieglmeier M."/>
            <person name="Klingl A."/>
            <person name="Woyke T."/>
            <person name="Ryan C.M."/>
            <person name="Banfield J.F."/>
        </authorList>
    </citation>
    <scope>NUCLEOTIDE SEQUENCE [LARGE SCALE GENOMIC DNA]</scope>
</reference>
<dbReference type="Proteomes" id="UP000231407">
    <property type="component" value="Unassembled WGS sequence"/>
</dbReference>
<evidence type="ECO:0000256" key="5">
    <source>
        <dbReference type="ARBA" id="ARBA00023115"/>
    </source>
</evidence>
<proteinExistence type="predicted"/>
<dbReference type="EMBL" id="PEWA01000005">
    <property type="protein sequence ID" value="PIU73812.1"/>
    <property type="molecule type" value="Genomic_DNA"/>
</dbReference>
<comment type="cofactor">
    <cofactor evidence="1">
        <name>pyruvate</name>
        <dbReference type="ChEBI" id="CHEBI:15361"/>
    </cofactor>
</comment>
<evidence type="ECO:0000256" key="8">
    <source>
        <dbReference type="ARBA" id="ARBA00023270"/>
    </source>
</evidence>
<evidence type="ECO:0000256" key="6">
    <source>
        <dbReference type="ARBA" id="ARBA00023145"/>
    </source>
</evidence>
<gene>
    <name evidence="10" type="ORF">COS78_00360</name>
</gene>
<keyword evidence="8" id="KW-0704">Schiff base</keyword>
<accession>A0A2M7AT74</accession>
<dbReference type="GO" id="GO:0008295">
    <property type="term" value="P:spermidine biosynthetic process"/>
    <property type="evidence" value="ECO:0007669"/>
    <property type="project" value="UniProtKB-KW"/>
</dbReference>
<keyword evidence="4" id="KW-0745">Spermidine biosynthesis</keyword>
<keyword evidence="6" id="KW-0865">Zymogen</keyword>
<keyword evidence="7" id="KW-0456">Lyase</keyword>
<dbReference type="GO" id="GO:0004014">
    <property type="term" value="F:adenosylmethionine decarboxylase activity"/>
    <property type="evidence" value="ECO:0007669"/>
    <property type="project" value="InterPro"/>
</dbReference>
<dbReference type="Gene3D" id="3.60.90.10">
    <property type="entry name" value="S-adenosylmethionine decarboxylase"/>
    <property type="match status" value="1"/>
</dbReference>
<name>A0A2M7AT74_9BACT</name>
<evidence type="ECO:0000256" key="4">
    <source>
        <dbReference type="ARBA" id="ARBA00023066"/>
    </source>
</evidence>
<dbReference type="Pfam" id="PF02675">
    <property type="entry name" value="AdoMet_dc"/>
    <property type="match status" value="1"/>
</dbReference>
<evidence type="ECO:0000256" key="3">
    <source>
        <dbReference type="ARBA" id="ARBA00022813"/>
    </source>
</evidence>
<dbReference type="SUPFAM" id="SSF56276">
    <property type="entry name" value="S-adenosylmethionine decarboxylase"/>
    <property type="match status" value="1"/>
</dbReference>
<keyword evidence="2" id="KW-0210">Decarboxylase</keyword>
<keyword evidence="3" id="KW-0068">Autocatalytic cleavage</keyword>
<evidence type="ECO:0000256" key="1">
    <source>
        <dbReference type="ARBA" id="ARBA00001928"/>
    </source>
</evidence>
<protein>
    <submittedName>
        <fullName evidence="10">Uncharacterized protein</fullName>
    </submittedName>
</protein>
<comment type="caution">
    <text evidence="10">The sequence shown here is derived from an EMBL/GenBank/DDBJ whole genome shotgun (WGS) entry which is preliminary data.</text>
</comment>
<dbReference type="AlphaFoldDB" id="A0A2M7AT74"/>
<keyword evidence="9" id="KW-0670">Pyruvate</keyword>
<sequence length="124" mass="14690">MDNLEPNVYRQRLVIEGHYGIEDPMSDFMRVFLNDLSKVLVMKIFSGPFCWPPDPWNDPEVYLDEHRGLNGFVAWEESGCHVYIWKRYQFFTVDVYSCKPFNADEVVEFTKKYFSSTDAVYGTY</sequence>
<evidence type="ECO:0000313" key="11">
    <source>
        <dbReference type="Proteomes" id="UP000231407"/>
    </source>
</evidence>
<dbReference type="InterPro" id="IPR003826">
    <property type="entry name" value="AdoMetDC_fam_prok"/>
</dbReference>
<evidence type="ECO:0000256" key="9">
    <source>
        <dbReference type="ARBA" id="ARBA00023317"/>
    </source>
</evidence>
<evidence type="ECO:0000256" key="2">
    <source>
        <dbReference type="ARBA" id="ARBA00022793"/>
    </source>
</evidence>